<dbReference type="InterPro" id="IPR006259">
    <property type="entry name" value="Adenyl_kin_sub"/>
</dbReference>
<evidence type="ECO:0000313" key="6">
    <source>
        <dbReference type="EMBL" id="GMM38533.1"/>
    </source>
</evidence>
<name>A0AAV5QWP2_9ASCO</name>
<reference evidence="6 7" key="1">
    <citation type="journal article" date="2023" name="Elife">
        <title>Identification of key yeast species and microbe-microbe interactions impacting larval growth of Drosophila in the wild.</title>
        <authorList>
            <person name="Mure A."/>
            <person name="Sugiura Y."/>
            <person name="Maeda R."/>
            <person name="Honda K."/>
            <person name="Sakurai N."/>
            <person name="Takahashi Y."/>
            <person name="Watada M."/>
            <person name="Katoh T."/>
            <person name="Gotoh A."/>
            <person name="Gotoh Y."/>
            <person name="Taniguchi I."/>
            <person name="Nakamura K."/>
            <person name="Hayashi T."/>
            <person name="Katayama T."/>
            <person name="Uemura T."/>
            <person name="Hattori Y."/>
        </authorList>
    </citation>
    <scope>NUCLEOTIDE SEQUENCE [LARGE SCALE GENOMIC DNA]</scope>
    <source>
        <strain evidence="6 7">SC-9</strain>
    </source>
</reference>
<dbReference type="CDD" id="cd01428">
    <property type="entry name" value="ADK"/>
    <property type="match status" value="1"/>
</dbReference>
<organism evidence="6 7">
    <name type="scientific">Saccharomycopsis crataegensis</name>
    <dbReference type="NCBI Taxonomy" id="43959"/>
    <lineage>
        <taxon>Eukaryota</taxon>
        <taxon>Fungi</taxon>
        <taxon>Dikarya</taxon>
        <taxon>Ascomycota</taxon>
        <taxon>Saccharomycotina</taxon>
        <taxon>Saccharomycetes</taxon>
        <taxon>Saccharomycopsidaceae</taxon>
        <taxon>Saccharomycopsis</taxon>
    </lineage>
</organism>
<dbReference type="InterPro" id="IPR007862">
    <property type="entry name" value="Adenylate_kinase_lid-dom"/>
</dbReference>
<dbReference type="GO" id="GO:0005524">
    <property type="term" value="F:ATP binding"/>
    <property type="evidence" value="ECO:0007669"/>
    <property type="project" value="InterPro"/>
</dbReference>
<evidence type="ECO:0000256" key="4">
    <source>
        <dbReference type="RuleBase" id="RU003330"/>
    </source>
</evidence>
<dbReference type="InterPro" id="IPR033690">
    <property type="entry name" value="Adenylat_kinase_CS"/>
</dbReference>
<comment type="similarity">
    <text evidence="4">Belongs to the adenylate kinase family.</text>
</comment>
<dbReference type="Pfam" id="PF00406">
    <property type="entry name" value="ADK"/>
    <property type="match status" value="1"/>
</dbReference>
<keyword evidence="1 4" id="KW-0808">Transferase</keyword>
<dbReference type="Proteomes" id="UP001360560">
    <property type="component" value="Unassembled WGS sequence"/>
</dbReference>
<dbReference type="PROSITE" id="PS00113">
    <property type="entry name" value="ADENYLATE_KINASE"/>
    <property type="match status" value="1"/>
</dbReference>
<dbReference type="HAMAP" id="MF_00235">
    <property type="entry name" value="Adenylate_kinase_Adk"/>
    <property type="match status" value="1"/>
</dbReference>
<gene>
    <name evidence="6" type="ORF">DASC09_058720</name>
</gene>
<sequence length="230" mass="26291">MSLARPLRAIILGAPGSGKGTVLSKLAKHYENKLTTVSSGDLLRERINKDPNSELAAIVSKGRLVSNELIINTIFDRLDHLKLFNDHSSWILDGFPRNTIQAKELDERLLYQNLPLNMVIELDVPFEVILNRIERRFIHQPSGRIYNLEYNPPKVPGKDDITGEPLTKRPDDNVEVFSQRLDLYSELLVNLRSYYQTKGLLHTIEGETSDIIFPKLLKLIEEKYNTISVE</sequence>
<proteinExistence type="inferred from homology"/>
<dbReference type="AlphaFoldDB" id="A0AAV5QWP2"/>
<evidence type="ECO:0000256" key="2">
    <source>
        <dbReference type="ARBA" id="ARBA00022741"/>
    </source>
</evidence>
<comment type="caution">
    <text evidence="6">The sequence shown here is derived from an EMBL/GenBank/DDBJ whole genome shotgun (WGS) entry which is preliminary data.</text>
</comment>
<dbReference type="Gene3D" id="3.40.50.300">
    <property type="entry name" value="P-loop containing nucleotide triphosphate hydrolases"/>
    <property type="match status" value="1"/>
</dbReference>
<dbReference type="InterPro" id="IPR000850">
    <property type="entry name" value="Adenylat/UMP-CMP_kin"/>
</dbReference>
<dbReference type="SUPFAM" id="SSF52540">
    <property type="entry name" value="P-loop containing nucleoside triphosphate hydrolases"/>
    <property type="match status" value="1"/>
</dbReference>
<evidence type="ECO:0000313" key="7">
    <source>
        <dbReference type="Proteomes" id="UP001360560"/>
    </source>
</evidence>
<dbReference type="EMBL" id="BTFZ01000020">
    <property type="protein sequence ID" value="GMM38533.1"/>
    <property type="molecule type" value="Genomic_DNA"/>
</dbReference>
<protein>
    <submittedName>
        <fullName evidence="6">Adenylate kinase</fullName>
    </submittedName>
</protein>
<evidence type="ECO:0000256" key="1">
    <source>
        <dbReference type="ARBA" id="ARBA00022679"/>
    </source>
</evidence>
<dbReference type="GO" id="GO:0004017">
    <property type="term" value="F:AMP kinase activity"/>
    <property type="evidence" value="ECO:0007669"/>
    <property type="project" value="InterPro"/>
</dbReference>
<dbReference type="NCBIfam" id="TIGR01351">
    <property type="entry name" value="adk"/>
    <property type="match status" value="1"/>
</dbReference>
<dbReference type="Pfam" id="PF05191">
    <property type="entry name" value="ADK_lid"/>
    <property type="match status" value="1"/>
</dbReference>
<dbReference type="InterPro" id="IPR027417">
    <property type="entry name" value="P-loop_NTPase"/>
</dbReference>
<keyword evidence="2" id="KW-0547">Nucleotide-binding</keyword>
<evidence type="ECO:0000259" key="5">
    <source>
        <dbReference type="Pfam" id="PF05191"/>
    </source>
</evidence>
<evidence type="ECO:0000256" key="3">
    <source>
        <dbReference type="ARBA" id="ARBA00022777"/>
    </source>
</evidence>
<keyword evidence="7" id="KW-1185">Reference proteome</keyword>
<dbReference type="PANTHER" id="PTHR23359">
    <property type="entry name" value="NUCLEOTIDE KINASE"/>
    <property type="match status" value="1"/>
</dbReference>
<accession>A0AAV5QWP2</accession>
<dbReference type="RefSeq" id="XP_064855528.1">
    <property type="nucleotide sequence ID" value="XM_064999456.1"/>
</dbReference>
<keyword evidence="3 4" id="KW-0418">Kinase</keyword>
<dbReference type="PRINTS" id="PR00094">
    <property type="entry name" value="ADENYLTKNASE"/>
</dbReference>
<feature type="domain" description="Adenylate kinase active site lid" evidence="5">
    <location>
        <begin position="136"/>
        <end position="171"/>
    </location>
</feature>
<dbReference type="GeneID" id="90076521"/>